<reference evidence="1" key="1">
    <citation type="submission" date="2022-03" db="EMBL/GenBank/DDBJ databases">
        <authorList>
            <person name="Alioto T."/>
            <person name="Alioto T."/>
            <person name="Gomez Garrido J."/>
        </authorList>
    </citation>
    <scope>NUCLEOTIDE SEQUENCE</scope>
</reference>
<evidence type="ECO:0000313" key="2">
    <source>
        <dbReference type="Proteomes" id="UP001295444"/>
    </source>
</evidence>
<gene>
    <name evidence="1" type="ORF">PECUL_23A056653</name>
</gene>
<dbReference type="AlphaFoldDB" id="A0AAD1RGM8"/>
<name>A0AAD1RGM8_PELCU</name>
<organism evidence="1 2">
    <name type="scientific">Pelobates cultripes</name>
    <name type="common">Western spadefoot toad</name>
    <dbReference type="NCBI Taxonomy" id="61616"/>
    <lineage>
        <taxon>Eukaryota</taxon>
        <taxon>Metazoa</taxon>
        <taxon>Chordata</taxon>
        <taxon>Craniata</taxon>
        <taxon>Vertebrata</taxon>
        <taxon>Euteleostomi</taxon>
        <taxon>Amphibia</taxon>
        <taxon>Batrachia</taxon>
        <taxon>Anura</taxon>
        <taxon>Pelobatoidea</taxon>
        <taxon>Pelobatidae</taxon>
        <taxon>Pelobates</taxon>
    </lineage>
</organism>
<keyword evidence="2" id="KW-1185">Reference proteome</keyword>
<dbReference type="Proteomes" id="UP001295444">
    <property type="component" value="Chromosome 02"/>
</dbReference>
<evidence type="ECO:0000313" key="1">
    <source>
        <dbReference type="EMBL" id="CAH2250692.1"/>
    </source>
</evidence>
<sequence>MNLPNLKQYYHATVLSSIIQTRPGAQAPQWKHLEAEWANNTSTDNLVWIPKLNRPQLQDCLPTTTLSLKIWDGARPLLTNNSIISKAMPLKSIAHIIPDFNYRIWERHGIQFLHQIITNTGLATFASLQNSHKLPIVAHYSYRQLDSWLRIQIQEKTISTQTQKMTAFEEMYISPTPPQKVISSIYTTLPTKCKLHEHRFIKAWETETHKKFTEPEWEQHYVLFNIPVSLPKPDRYLIFHINIVALGALAQNWLSQTIPSIPMCIQQKSHAGHFETTMRRQTTPPNKPHKQYRRYWEIAWDKWETYKSGTTGNLPS</sequence>
<protein>
    <submittedName>
        <fullName evidence="1">Uncharacterized protein</fullName>
    </submittedName>
</protein>
<dbReference type="EMBL" id="OW240913">
    <property type="protein sequence ID" value="CAH2250692.1"/>
    <property type="molecule type" value="Genomic_DNA"/>
</dbReference>
<proteinExistence type="predicted"/>
<accession>A0AAD1RGM8</accession>